<gene>
    <name evidence="5" type="ORF">ACFP3V_00405</name>
</gene>
<dbReference type="Pfam" id="PF20256">
    <property type="entry name" value="MoCoBD_2"/>
    <property type="match status" value="2"/>
</dbReference>
<sequence length="696" mass="73478">MTREPVLGTPVPRLEAETKTHGTARYAGDVLPEHLAFAWPVPATVALGRVAGIDADDAARAPGVLAVLTHENAPRLHPGEDGTLDVLQSPAVPHRGWPAALVVADTLDNAREAAALLRVRYEPETAELLTGPQDPRAYRPEQANGGHEADLDTGDFAEAFAAAPVRLDLTYRIPALHNHPMEPHTSTALWQENGDLVVYDSNQGSTTVRDTLADLFGLEPGQVRVITQHVGGGFGSKGTPRPQAVLAAMAAKVVGRPVRLALPRGQMAALVGHRAASVQRVRLGADPGGRLLALAHDAFNSTSTVREFAEQSAVPARVMYAVGNLRTTHRVAALPIPSPSWMRAPGECPGMFALESAMDELACSCGVDPIELRVRNEPTVEPGSGRPFAARSLTECLREGARRFDWDRREPAPRSRREGRLLLGTGVAASTYPLLLVPSRAEVQAVAGGFEVRVNATDIGTGARTVLAQIAADALDVPLESVRIRIGDSALPPAPVAGGSAGTNAWGWAVHDAARALRRQLADGGPDLAAADTGAAVADAPDLARHAFGAQFAEVAVDRDTGEVRLRRLLGVFAVGRVLNPRTARSQLAGGMAMGASMALMEGSPLDAAFGDFTARDLAAYHVAGYADLPRMEVAWLDETEPHATPMGSKGIGEIGIVGTAAAVANAVHHATGVRVRDLPLHVERLLQPWHSEDPR</sequence>
<dbReference type="RefSeq" id="WP_380578368.1">
    <property type="nucleotide sequence ID" value="NZ_JBHSQJ010000002.1"/>
</dbReference>
<dbReference type="Gene3D" id="3.30.365.10">
    <property type="entry name" value="Aldehyde oxidase/xanthine dehydrogenase, molybdopterin binding domain"/>
    <property type="match status" value="4"/>
</dbReference>
<dbReference type="Proteomes" id="UP001596174">
    <property type="component" value="Unassembled WGS sequence"/>
</dbReference>
<accession>A0ABW1FTD4</accession>
<evidence type="ECO:0000313" key="6">
    <source>
        <dbReference type="Proteomes" id="UP001596174"/>
    </source>
</evidence>
<protein>
    <submittedName>
        <fullName evidence="5">Xanthine dehydrogenase family protein molybdopterin-binding subunit</fullName>
    </submittedName>
</protein>
<dbReference type="InterPro" id="IPR016208">
    <property type="entry name" value="Ald_Oxase/xanthine_DH-like"/>
</dbReference>
<dbReference type="Gene3D" id="3.90.1170.50">
    <property type="entry name" value="Aldehyde oxidase/xanthine dehydrogenase, a/b hammerhead"/>
    <property type="match status" value="1"/>
</dbReference>
<dbReference type="InterPro" id="IPR046867">
    <property type="entry name" value="AldOxase/xan_DH_MoCoBD2"/>
</dbReference>
<comment type="caution">
    <text evidence="5">The sequence shown here is derived from an EMBL/GenBank/DDBJ whole genome shotgun (WGS) entry which is preliminary data.</text>
</comment>
<proteinExistence type="predicted"/>
<dbReference type="Pfam" id="PF02738">
    <property type="entry name" value="MoCoBD_1"/>
    <property type="match status" value="1"/>
</dbReference>
<dbReference type="InterPro" id="IPR037165">
    <property type="entry name" value="AldOxase/xan_DH_Mopterin-bd_sf"/>
</dbReference>
<dbReference type="PANTHER" id="PTHR11908">
    <property type="entry name" value="XANTHINE DEHYDROGENASE"/>
    <property type="match status" value="1"/>
</dbReference>
<dbReference type="Pfam" id="PF01315">
    <property type="entry name" value="Ald_Xan_dh_C"/>
    <property type="match status" value="1"/>
</dbReference>
<feature type="region of interest" description="Disordered" evidence="3">
    <location>
        <begin position="1"/>
        <end position="20"/>
    </location>
</feature>
<dbReference type="EMBL" id="JBHSQJ010000002">
    <property type="protein sequence ID" value="MFC5905686.1"/>
    <property type="molecule type" value="Genomic_DNA"/>
</dbReference>
<dbReference type="SUPFAM" id="SSF54665">
    <property type="entry name" value="CO dehydrogenase molybdoprotein N-domain-like"/>
    <property type="match status" value="1"/>
</dbReference>
<reference evidence="6" key="1">
    <citation type="journal article" date="2019" name="Int. J. Syst. Evol. Microbiol.">
        <title>The Global Catalogue of Microorganisms (GCM) 10K type strain sequencing project: providing services to taxonomists for standard genome sequencing and annotation.</title>
        <authorList>
            <consortium name="The Broad Institute Genomics Platform"/>
            <consortium name="The Broad Institute Genome Sequencing Center for Infectious Disease"/>
            <person name="Wu L."/>
            <person name="Ma J."/>
        </authorList>
    </citation>
    <scope>NUCLEOTIDE SEQUENCE [LARGE SCALE GENOMIC DNA]</scope>
    <source>
        <strain evidence="6">JCM 4816</strain>
    </source>
</reference>
<feature type="domain" description="Aldehyde oxidase/xanthine dehydrogenase a/b hammerhead" evidence="4">
    <location>
        <begin position="21"/>
        <end position="125"/>
    </location>
</feature>
<dbReference type="PANTHER" id="PTHR11908:SF132">
    <property type="entry name" value="ALDEHYDE OXIDASE 1-RELATED"/>
    <property type="match status" value="1"/>
</dbReference>
<evidence type="ECO:0000313" key="5">
    <source>
        <dbReference type="EMBL" id="MFC5905686.1"/>
    </source>
</evidence>
<dbReference type="InterPro" id="IPR036856">
    <property type="entry name" value="Ald_Oxase/Xan_DH_a/b_sf"/>
</dbReference>
<organism evidence="5 6">
    <name type="scientific">Streptacidiphilus monticola</name>
    <dbReference type="NCBI Taxonomy" id="2161674"/>
    <lineage>
        <taxon>Bacteria</taxon>
        <taxon>Bacillati</taxon>
        <taxon>Actinomycetota</taxon>
        <taxon>Actinomycetes</taxon>
        <taxon>Kitasatosporales</taxon>
        <taxon>Streptomycetaceae</taxon>
        <taxon>Streptacidiphilus</taxon>
    </lineage>
</organism>
<evidence type="ECO:0000256" key="3">
    <source>
        <dbReference type="SAM" id="MobiDB-lite"/>
    </source>
</evidence>
<evidence type="ECO:0000256" key="1">
    <source>
        <dbReference type="ARBA" id="ARBA00022505"/>
    </source>
</evidence>
<name>A0ABW1FTD4_9ACTN</name>
<keyword evidence="2" id="KW-0560">Oxidoreductase</keyword>
<evidence type="ECO:0000256" key="2">
    <source>
        <dbReference type="ARBA" id="ARBA00023002"/>
    </source>
</evidence>
<keyword evidence="1" id="KW-0500">Molybdenum</keyword>
<dbReference type="SUPFAM" id="SSF56003">
    <property type="entry name" value="Molybdenum cofactor-binding domain"/>
    <property type="match status" value="1"/>
</dbReference>
<evidence type="ECO:0000259" key="4">
    <source>
        <dbReference type="SMART" id="SM01008"/>
    </source>
</evidence>
<dbReference type="InterPro" id="IPR000674">
    <property type="entry name" value="Ald_Oxase/Xan_DH_a/b"/>
</dbReference>
<keyword evidence="6" id="KW-1185">Reference proteome</keyword>
<dbReference type="SMART" id="SM01008">
    <property type="entry name" value="Ald_Xan_dh_C"/>
    <property type="match status" value="1"/>
</dbReference>
<dbReference type="InterPro" id="IPR008274">
    <property type="entry name" value="AldOxase/xan_DH_MoCoBD1"/>
</dbReference>